<dbReference type="EMBL" id="VIIS01001983">
    <property type="protein sequence ID" value="KAF0290070.1"/>
    <property type="molecule type" value="Genomic_DNA"/>
</dbReference>
<dbReference type="AlphaFoldDB" id="A0A6A4VFL6"/>
<feature type="signal peptide" evidence="1">
    <location>
        <begin position="1"/>
        <end position="17"/>
    </location>
</feature>
<keyword evidence="3" id="KW-1185">Reference proteome</keyword>
<comment type="caution">
    <text evidence="2">The sequence shown here is derived from an EMBL/GenBank/DDBJ whole genome shotgun (WGS) entry which is preliminary data.</text>
</comment>
<sequence>MQRAVALVLAVCAAVRAEPAQPQQSPAWRQGRFCSRHPAHCGLMERALPELVSRLSRRGPLAGITLRDAFRLSVLSLLRRGAERPLHSADQLRRLVEGDLSAALRPLSAPASGPQLARVAAAVSRHTPRCYSVSGAQLRPAWTVYANFAARQPGVTTSLEDFQMRVQIQAAMEAWQQTSFSLPRWIAMLWIDGMRQSLLQKAHCGLRETKAKGKGTGE</sequence>
<accession>A0A6A4VFL6</accession>
<dbReference type="Proteomes" id="UP000440578">
    <property type="component" value="Unassembled WGS sequence"/>
</dbReference>
<evidence type="ECO:0000256" key="1">
    <source>
        <dbReference type="SAM" id="SignalP"/>
    </source>
</evidence>
<proteinExistence type="predicted"/>
<gene>
    <name evidence="2" type="ORF">FJT64_011693</name>
</gene>
<name>A0A6A4VFL6_AMPAM</name>
<protein>
    <submittedName>
        <fullName evidence="2">Uncharacterized protein</fullName>
    </submittedName>
</protein>
<keyword evidence="1" id="KW-0732">Signal</keyword>
<evidence type="ECO:0000313" key="3">
    <source>
        <dbReference type="Proteomes" id="UP000440578"/>
    </source>
</evidence>
<feature type="chain" id="PRO_5025395341" evidence="1">
    <location>
        <begin position="18"/>
        <end position="218"/>
    </location>
</feature>
<evidence type="ECO:0000313" key="2">
    <source>
        <dbReference type="EMBL" id="KAF0290070.1"/>
    </source>
</evidence>
<organism evidence="2 3">
    <name type="scientific">Amphibalanus amphitrite</name>
    <name type="common">Striped barnacle</name>
    <name type="synonym">Balanus amphitrite</name>
    <dbReference type="NCBI Taxonomy" id="1232801"/>
    <lineage>
        <taxon>Eukaryota</taxon>
        <taxon>Metazoa</taxon>
        <taxon>Ecdysozoa</taxon>
        <taxon>Arthropoda</taxon>
        <taxon>Crustacea</taxon>
        <taxon>Multicrustacea</taxon>
        <taxon>Cirripedia</taxon>
        <taxon>Thoracica</taxon>
        <taxon>Thoracicalcarea</taxon>
        <taxon>Balanomorpha</taxon>
        <taxon>Balanoidea</taxon>
        <taxon>Balanidae</taxon>
        <taxon>Amphibalaninae</taxon>
        <taxon>Amphibalanus</taxon>
    </lineage>
</organism>
<reference evidence="2 3" key="1">
    <citation type="submission" date="2019-07" db="EMBL/GenBank/DDBJ databases">
        <title>Draft genome assembly of a fouling barnacle, Amphibalanus amphitrite (Darwin, 1854): The first reference genome for Thecostraca.</title>
        <authorList>
            <person name="Kim W."/>
        </authorList>
    </citation>
    <scope>NUCLEOTIDE SEQUENCE [LARGE SCALE GENOMIC DNA]</scope>
    <source>
        <strain evidence="2">SNU_AA5</strain>
        <tissue evidence="2">Soma without cirri and trophi</tissue>
    </source>
</reference>